<gene>
    <name evidence="1" type="ORF">H4W29_006303</name>
</gene>
<accession>A0ABR9J0R7</accession>
<name>A0ABR9J0R7_RHIVS</name>
<comment type="caution">
    <text evidence="1">The sequence shown here is derived from an EMBL/GenBank/DDBJ whole genome shotgun (WGS) entry which is preliminary data.</text>
</comment>
<keyword evidence="2" id="KW-1185">Reference proteome</keyword>
<evidence type="ECO:0000313" key="1">
    <source>
        <dbReference type="EMBL" id="MBE1509058.1"/>
    </source>
</evidence>
<organism evidence="1 2">
    <name type="scientific">Rhizobium viscosum</name>
    <name type="common">Arthrobacter viscosus</name>
    <dbReference type="NCBI Taxonomy" id="1673"/>
    <lineage>
        <taxon>Bacteria</taxon>
        <taxon>Pseudomonadati</taxon>
        <taxon>Pseudomonadota</taxon>
        <taxon>Alphaproteobacteria</taxon>
        <taxon>Hyphomicrobiales</taxon>
        <taxon>Rhizobiaceae</taxon>
        <taxon>Rhizobium/Agrobacterium group</taxon>
        <taxon>Rhizobium</taxon>
    </lineage>
</organism>
<evidence type="ECO:0000313" key="2">
    <source>
        <dbReference type="Proteomes" id="UP000620262"/>
    </source>
</evidence>
<dbReference type="EMBL" id="JADBEC010000002">
    <property type="protein sequence ID" value="MBE1509058.1"/>
    <property type="molecule type" value="Genomic_DNA"/>
</dbReference>
<sequence>MINLAICAFVLFLAEASCVQFAFLTLLCMSSCLAALGSRDRRDTGRKRRAATNDYLLSCLATTLFLVQWCYVAVVALGDVLGSHTVILRSIGSA</sequence>
<protein>
    <submittedName>
        <fullName evidence="1">Uncharacterized protein</fullName>
    </submittedName>
</protein>
<dbReference type="Proteomes" id="UP000620262">
    <property type="component" value="Unassembled WGS sequence"/>
</dbReference>
<reference evidence="1 2" key="1">
    <citation type="submission" date="2020-10" db="EMBL/GenBank/DDBJ databases">
        <title>Sequencing the genomes of 1000 actinobacteria strains.</title>
        <authorList>
            <person name="Klenk H.-P."/>
        </authorList>
    </citation>
    <scope>NUCLEOTIDE SEQUENCE [LARGE SCALE GENOMIC DNA]</scope>
    <source>
        <strain evidence="1 2">DSM 7307</strain>
    </source>
</reference>
<proteinExistence type="predicted"/>